<name>A1VVC0_POLNA</name>
<dbReference type="HOGENOM" id="CLU_1509281_0_0_4"/>
<reference evidence="2" key="1">
    <citation type="journal article" date="2009" name="Environ. Microbiol.">
        <title>The genome of Polaromonas naphthalenivorans strain CJ2, isolated from coal tar-contaminated sediment, reveals physiological and metabolic versatility and evolution through extensive horizontal gene transfer.</title>
        <authorList>
            <person name="Yagi J.M."/>
            <person name="Sims D."/>
            <person name="Brettin T."/>
            <person name="Bruce D."/>
            <person name="Madsen E.L."/>
        </authorList>
    </citation>
    <scope>NUCLEOTIDE SEQUENCE [LARGE SCALE GENOMIC DNA]</scope>
    <source>
        <strain evidence="2">CJ2</strain>
        <plasmid evidence="2">Plasmid pPNAP01</plasmid>
    </source>
</reference>
<protein>
    <submittedName>
        <fullName evidence="1">Uncharacterized protein</fullName>
    </submittedName>
</protein>
<sequence length="178" mass="20408">MKNADRIEEIACNMAVVKKEVLFLTHPVSRTIRRDWNIVSAKMYVFGLKRDYRVLIQEDLAELHHQIDELYKVASMGLFSDVDTSWLNMLRVEVKIISANSSSWLRAMKTWDACVARLLTAERLGIIDRKQRKHILYPVTKAYIGFKNTAMRGKAQNARELVEEGSLMLSPSLPDLAA</sequence>
<dbReference type="Proteomes" id="UP000000644">
    <property type="component" value="Plasmid pPNAP01"/>
</dbReference>
<evidence type="ECO:0000313" key="1">
    <source>
        <dbReference type="EMBL" id="ABM39598.1"/>
    </source>
</evidence>
<geneLocation type="plasmid" evidence="1 2">
    <name>pPNAP01</name>
</geneLocation>
<evidence type="ECO:0000313" key="2">
    <source>
        <dbReference type="Proteomes" id="UP000000644"/>
    </source>
</evidence>
<dbReference type="AlphaFoldDB" id="A1VVC0"/>
<dbReference type="EMBL" id="CP000530">
    <property type="protein sequence ID" value="ABM39598.1"/>
    <property type="molecule type" value="Genomic_DNA"/>
</dbReference>
<keyword evidence="1" id="KW-0614">Plasmid</keyword>
<proteinExistence type="predicted"/>
<dbReference type="KEGG" id="pna:Pnap_4316"/>
<keyword evidence="2" id="KW-1185">Reference proteome</keyword>
<accession>A1VVC0</accession>
<organism evidence="1 2">
    <name type="scientific">Polaromonas naphthalenivorans (strain CJ2)</name>
    <dbReference type="NCBI Taxonomy" id="365044"/>
    <lineage>
        <taxon>Bacteria</taxon>
        <taxon>Pseudomonadati</taxon>
        <taxon>Pseudomonadota</taxon>
        <taxon>Betaproteobacteria</taxon>
        <taxon>Burkholderiales</taxon>
        <taxon>Comamonadaceae</taxon>
        <taxon>Polaromonas</taxon>
    </lineage>
</organism>
<gene>
    <name evidence="1" type="ordered locus">Pnap_4316</name>
</gene>